<dbReference type="EMBL" id="QEFC01003124">
    <property type="protein sequence ID" value="KAE9449756.1"/>
    <property type="molecule type" value="Genomic_DNA"/>
</dbReference>
<evidence type="ECO:0000256" key="1">
    <source>
        <dbReference type="SAM" id="MobiDB-lite"/>
    </source>
</evidence>
<dbReference type="Pfam" id="PF00557">
    <property type="entry name" value="Peptidase_M24"/>
    <property type="match status" value="1"/>
</dbReference>
<dbReference type="Gene3D" id="3.90.230.10">
    <property type="entry name" value="Creatinase/methionine aminopeptidase superfamily"/>
    <property type="match status" value="1"/>
</dbReference>
<dbReference type="PANTHER" id="PTHR43330">
    <property type="entry name" value="METHIONINE AMINOPEPTIDASE"/>
    <property type="match status" value="1"/>
</dbReference>
<comment type="caution">
    <text evidence="3">The sequence shown here is derived from an EMBL/GenBank/DDBJ whole genome shotgun (WGS) entry which is preliminary data.</text>
</comment>
<dbReference type="GO" id="GO:0009507">
    <property type="term" value="C:chloroplast"/>
    <property type="evidence" value="ECO:0007669"/>
    <property type="project" value="TreeGrafter"/>
</dbReference>
<gene>
    <name evidence="3" type="ORF">C3L33_18344</name>
</gene>
<keyword evidence="4" id="KW-1185">Reference proteome</keyword>
<dbReference type="PANTHER" id="PTHR43330:SF8">
    <property type="entry name" value="METHIONINE AMINOPEPTIDASE 1D, MITOCHONDRIAL"/>
    <property type="match status" value="1"/>
</dbReference>
<organism evidence="3 4">
    <name type="scientific">Rhododendron williamsianum</name>
    <dbReference type="NCBI Taxonomy" id="262921"/>
    <lineage>
        <taxon>Eukaryota</taxon>
        <taxon>Viridiplantae</taxon>
        <taxon>Streptophyta</taxon>
        <taxon>Embryophyta</taxon>
        <taxon>Tracheophyta</taxon>
        <taxon>Spermatophyta</taxon>
        <taxon>Magnoliopsida</taxon>
        <taxon>eudicotyledons</taxon>
        <taxon>Gunneridae</taxon>
        <taxon>Pentapetalae</taxon>
        <taxon>asterids</taxon>
        <taxon>Ericales</taxon>
        <taxon>Ericaceae</taxon>
        <taxon>Ericoideae</taxon>
        <taxon>Rhodoreae</taxon>
        <taxon>Rhododendron</taxon>
    </lineage>
</organism>
<sequence>MLGKGASSSLNPRILTTFAGDSRLIRSARPLPLLLRSNPGRKLDSSFKAGINICFRILFVAYLSTEGSLSVAWWEIGKPRGIKPVSMQLSRTLSGITNLLFNRSNVDELPGIKRKRLRPGKVSPCRPVPSDIPQPPYVKSRKPPGIVSGPEVHDETGIDCMRASGRLAAQVLEYAGSLVKPGITTDEIDQAVHQMIIDNGAYPSPLGYGGFPKSVCTSVNECICHGIPDSRALEDGDIVNIDVTVYLNVVMTIHLDGHGVRALKRLCRTSESSMFDLRKYEYGPKVGYRYILTPEMRIKVFYLVRRLDRYPIPLQVLTSSYQVDNGALGEIEWSM</sequence>
<dbReference type="InterPro" id="IPR036005">
    <property type="entry name" value="Creatinase/aminopeptidase-like"/>
</dbReference>
<dbReference type="InterPro" id="IPR000994">
    <property type="entry name" value="Pept_M24"/>
</dbReference>
<accession>A0A6A4KQ63</accession>
<evidence type="ECO:0000259" key="2">
    <source>
        <dbReference type="Pfam" id="PF00557"/>
    </source>
</evidence>
<dbReference type="Proteomes" id="UP000428333">
    <property type="component" value="Linkage Group LG11"/>
</dbReference>
<dbReference type="GO" id="GO:0070006">
    <property type="term" value="F:metalloaminopeptidase activity"/>
    <property type="evidence" value="ECO:0007669"/>
    <property type="project" value="TreeGrafter"/>
</dbReference>
<feature type="non-terminal residue" evidence="3">
    <location>
        <position position="1"/>
    </location>
</feature>
<dbReference type="OrthoDB" id="3209743at2759"/>
<protein>
    <recommendedName>
        <fullName evidence="2">Peptidase M24 domain-containing protein</fullName>
    </recommendedName>
</protein>
<feature type="compositionally biased region" description="Pro residues" evidence="1">
    <location>
        <begin position="126"/>
        <end position="136"/>
    </location>
</feature>
<dbReference type="SUPFAM" id="SSF55920">
    <property type="entry name" value="Creatinase/aminopeptidase"/>
    <property type="match status" value="1"/>
</dbReference>
<feature type="domain" description="Peptidase M24" evidence="2">
    <location>
        <begin position="159"/>
        <end position="248"/>
    </location>
</feature>
<proteinExistence type="predicted"/>
<dbReference type="AlphaFoldDB" id="A0A6A4KQ63"/>
<feature type="region of interest" description="Disordered" evidence="1">
    <location>
        <begin position="119"/>
        <end position="151"/>
    </location>
</feature>
<reference evidence="3 4" key="1">
    <citation type="journal article" date="2019" name="Genome Biol. Evol.">
        <title>The Rhododendron genome and chromosomal organization provide insight into shared whole-genome duplications across the heath family (Ericaceae).</title>
        <authorList>
            <person name="Soza V.L."/>
            <person name="Lindsley D."/>
            <person name="Waalkes A."/>
            <person name="Ramage E."/>
            <person name="Patwardhan R.P."/>
            <person name="Burton J.N."/>
            <person name="Adey A."/>
            <person name="Kumar A."/>
            <person name="Qiu R."/>
            <person name="Shendure J."/>
            <person name="Hall B."/>
        </authorList>
    </citation>
    <scope>NUCLEOTIDE SEQUENCE [LARGE SCALE GENOMIC DNA]</scope>
    <source>
        <strain evidence="3">RSF 1966-606</strain>
    </source>
</reference>
<evidence type="ECO:0000313" key="4">
    <source>
        <dbReference type="Proteomes" id="UP000428333"/>
    </source>
</evidence>
<name>A0A6A4KQ63_9ERIC</name>
<evidence type="ECO:0000313" key="3">
    <source>
        <dbReference type="EMBL" id="KAE9449756.1"/>
    </source>
</evidence>